<dbReference type="InterPro" id="IPR009683">
    <property type="entry name" value="Extensin-like_C"/>
</dbReference>
<dbReference type="Pfam" id="PF06904">
    <property type="entry name" value="Extensin-like_C"/>
    <property type="match status" value="1"/>
</dbReference>
<protein>
    <recommendedName>
        <fullName evidence="3">Extensin-like C-terminal domain-containing protein</fullName>
    </recommendedName>
</protein>
<evidence type="ECO:0000313" key="4">
    <source>
        <dbReference type="EMBL" id="KAB0679786.1"/>
    </source>
</evidence>
<feature type="region of interest" description="Disordered" evidence="1">
    <location>
        <begin position="154"/>
        <end position="214"/>
    </location>
</feature>
<feature type="region of interest" description="Disordered" evidence="1">
    <location>
        <begin position="88"/>
        <end position="124"/>
    </location>
</feature>
<dbReference type="Proteomes" id="UP000432089">
    <property type="component" value="Unassembled WGS sequence"/>
</dbReference>
<reference evidence="4 5" key="1">
    <citation type="submission" date="2019-09" db="EMBL/GenBank/DDBJ databases">
        <title>YIM 132180 draft genome.</title>
        <authorList>
            <person name="Zhang K."/>
        </authorList>
    </citation>
    <scope>NUCLEOTIDE SEQUENCE [LARGE SCALE GENOMIC DNA]</scope>
    <source>
        <strain evidence="4 5">YIM 132180</strain>
    </source>
</reference>
<proteinExistence type="predicted"/>
<evidence type="ECO:0000259" key="3">
    <source>
        <dbReference type="Pfam" id="PF06904"/>
    </source>
</evidence>
<comment type="caution">
    <text evidence="4">The sequence shown here is derived from an EMBL/GenBank/DDBJ whole genome shotgun (WGS) entry which is preliminary data.</text>
</comment>
<dbReference type="AlphaFoldDB" id="A0A7V7PP99"/>
<evidence type="ECO:0000313" key="5">
    <source>
        <dbReference type="Proteomes" id="UP000432089"/>
    </source>
</evidence>
<dbReference type="PROSITE" id="PS51257">
    <property type="entry name" value="PROKAR_LIPOPROTEIN"/>
    <property type="match status" value="1"/>
</dbReference>
<gene>
    <name evidence="4" type="ORF">F6X38_11185</name>
</gene>
<feature type="signal peptide" evidence="2">
    <location>
        <begin position="1"/>
        <end position="28"/>
    </location>
</feature>
<accession>A0A7V7PP99</accession>
<dbReference type="EMBL" id="VZDO01000008">
    <property type="protein sequence ID" value="KAB0679786.1"/>
    <property type="molecule type" value="Genomic_DNA"/>
</dbReference>
<sequence>MVLRFGGWPVTASVAACIAVAGALVAAAQDIDPITTGSTKYVWGGPVPQLGKPGEKVVYVPSVGLDGAAPVPQVQDIVQAPYVAGIEPPKPHAAKLVEPGEDVEEGEGRESAGEDGAAEPDAKPDTELAKAAPAIPAPLAAPRAVDEPDPAVAYAPAETDPWEGLKTVTPGAREKRKAAARDLPSYASLEPAPSARSRTDASDLPGRGALEAETPTGYQLMPKNEMMCRRALAKLGVRFVDVSTISRGRSCGVDYPVKVTEISPGVAMKPAGVLNCMTALRVSQWVSNEVKPAAKKNLWTQPTTLFNASSYRCSRIAGSRTISEHASGNALDVAGFQLADGSNFDVRKKGMFAFGEKNFQQTVRRSACRYFGTVLGPGYNRDHADHLHLDLKQRRRAVCK</sequence>
<evidence type="ECO:0000256" key="1">
    <source>
        <dbReference type="SAM" id="MobiDB-lite"/>
    </source>
</evidence>
<evidence type="ECO:0000256" key="2">
    <source>
        <dbReference type="SAM" id="SignalP"/>
    </source>
</evidence>
<keyword evidence="2" id="KW-0732">Signal</keyword>
<name>A0A7V7PP99_9HYPH</name>
<keyword evidence="5" id="KW-1185">Reference proteome</keyword>
<organism evidence="4 5">
    <name type="scientific">Plantimonas leprariae</name>
    <dbReference type="NCBI Taxonomy" id="2615207"/>
    <lineage>
        <taxon>Bacteria</taxon>
        <taxon>Pseudomonadati</taxon>
        <taxon>Pseudomonadota</taxon>
        <taxon>Alphaproteobacteria</taxon>
        <taxon>Hyphomicrobiales</taxon>
        <taxon>Aurantimonadaceae</taxon>
        <taxon>Plantimonas</taxon>
    </lineage>
</organism>
<feature type="chain" id="PRO_5030672624" description="Extensin-like C-terminal domain-containing protein" evidence="2">
    <location>
        <begin position="29"/>
        <end position="400"/>
    </location>
</feature>
<feature type="domain" description="Extensin-like C-terminal" evidence="3">
    <location>
        <begin position="227"/>
        <end position="399"/>
    </location>
</feature>